<feature type="domain" description="HTH tetR-type" evidence="5">
    <location>
        <begin position="15"/>
        <end position="75"/>
    </location>
</feature>
<keyword evidence="2 4" id="KW-0238">DNA-binding</keyword>
<reference evidence="6 7" key="1">
    <citation type="journal article" date="2014" name="Nature">
        <title>Sequential evolution of bacterial morphology by co-option of a developmental regulator.</title>
        <authorList>
            <person name="Jiang C."/>
            <person name="Brown P.J."/>
            <person name="Ducret A."/>
            <person name="Brun Y.V."/>
        </authorList>
    </citation>
    <scope>NUCLEOTIDE SEQUENCE [LARGE SCALE GENOMIC DNA]</scope>
    <source>
        <strain evidence="6 7">DSM 16100</strain>
    </source>
</reference>
<dbReference type="InterPro" id="IPR001647">
    <property type="entry name" value="HTH_TetR"/>
</dbReference>
<gene>
    <name evidence="6" type="ORF">ABENE_20165</name>
</gene>
<dbReference type="PROSITE" id="PS50977">
    <property type="entry name" value="HTH_TETR_2"/>
    <property type="match status" value="1"/>
</dbReference>
<evidence type="ECO:0000259" key="5">
    <source>
        <dbReference type="PROSITE" id="PS50977"/>
    </source>
</evidence>
<dbReference type="AlphaFoldDB" id="V4P980"/>
<keyword evidence="1" id="KW-0805">Transcription regulation</keyword>
<dbReference type="SUPFAM" id="SSF46689">
    <property type="entry name" value="Homeodomain-like"/>
    <property type="match status" value="1"/>
</dbReference>
<evidence type="ECO:0000313" key="6">
    <source>
        <dbReference type="EMBL" id="ESQ83629.1"/>
    </source>
</evidence>
<dbReference type="GO" id="GO:0003700">
    <property type="term" value="F:DNA-binding transcription factor activity"/>
    <property type="evidence" value="ECO:0007669"/>
    <property type="project" value="TreeGrafter"/>
</dbReference>
<dbReference type="PRINTS" id="PR00455">
    <property type="entry name" value="HTHTETR"/>
</dbReference>
<dbReference type="InterPro" id="IPR009057">
    <property type="entry name" value="Homeodomain-like_sf"/>
</dbReference>
<dbReference type="Gene3D" id="1.10.357.10">
    <property type="entry name" value="Tetracycline Repressor, domain 2"/>
    <property type="match status" value="1"/>
</dbReference>
<dbReference type="EMBL" id="AWGB01000069">
    <property type="protein sequence ID" value="ESQ83629.1"/>
    <property type="molecule type" value="Genomic_DNA"/>
</dbReference>
<accession>V4P980</accession>
<dbReference type="OrthoDB" id="7056813at2"/>
<dbReference type="Proteomes" id="UP000017837">
    <property type="component" value="Unassembled WGS sequence"/>
</dbReference>
<dbReference type="eggNOG" id="COG1309">
    <property type="taxonomic scope" value="Bacteria"/>
</dbReference>
<comment type="caution">
    <text evidence="6">The sequence shown here is derived from an EMBL/GenBank/DDBJ whole genome shotgun (WGS) entry which is preliminary data.</text>
</comment>
<dbReference type="GO" id="GO:0000976">
    <property type="term" value="F:transcription cis-regulatory region binding"/>
    <property type="evidence" value="ECO:0007669"/>
    <property type="project" value="TreeGrafter"/>
</dbReference>
<sequence>MNAKQLRSPRQTRGILRRDTILDAAASLLREMGPGAVTMQAVAHRAGSSTGSMYHFFKDREELLGGLAARHSEALMAILGPTFAADDLFWQDLTPERVIDALFGRAILYYTSHRDALATLKLVPVAEVKQFQALVSRVICLRLGSEAGPAAARTLFSLSTGTLHFLHDAEDENLEEIAASIPDALASYLSRLEGR</sequence>
<evidence type="ECO:0000256" key="1">
    <source>
        <dbReference type="ARBA" id="ARBA00023015"/>
    </source>
</evidence>
<keyword evidence="7" id="KW-1185">Reference proteome</keyword>
<evidence type="ECO:0000256" key="2">
    <source>
        <dbReference type="ARBA" id="ARBA00023125"/>
    </source>
</evidence>
<feature type="DNA-binding region" description="H-T-H motif" evidence="4">
    <location>
        <begin position="38"/>
        <end position="57"/>
    </location>
</feature>
<proteinExistence type="predicted"/>
<dbReference type="STRING" id="1121022.GCA_000376105_04045"/>
<dbReference type="PANTHER" id="PTHR30055:SF234">
    <property type="entry name" value="HTH-TYPE TRANSCRIPTIONAL REGULATOR BETI"/>
    <property type="match status" value="1"/>
</dbReference>
<dbReference type="InterPro" id="IPR050109">
    <property type="entry name" value="HTH-type_TetR-like_transc_reg"/>
</dbReference>
<protein>
    <recommendedName>
        <fullName evidence="5">HTH tetR-type domain-containing protein</fullName>
    </recommendedName>
</protein>
<dbReference type="RefSeq" id="WP_018083732.1">
    <property type="nucleotide sequence ID" value="NZ_AQWM01000041.1"/>
</dbReference>
<evidence type="ECO:0000256" key="3">
    <source>
        <dbReference type="ARBA" id="ARBA00023163"/>
    </source>
</evidence>
<evidence type="ECO:0000313" key="7">
    <source>
        <dbReference type="Proteomes" id="UP000017837"/>
    </source>
</evidence>
<keyword evidence="3" id="KW-0804">Transcription</keyword>
<organism evidence="6 7">
    <name type="scientific">Asticcacaulis benevestitus DSM 16100 = ATCC BAA-896</name>
    <dbReference type="NCBI Taxonomy" id="1121022"/>
    <lineage>
        <taxon>Bacteria</taxon>
        <taxon>Pseudomonadati</taxon>
        <taxon>Pseudomonadota</taxon>
        <taxon>Alphaproteobacteria</taxon>
        <taxon>Caulobacterales</taxon>
        <taxon>Caulobacteraceae</taxon>
        <taxon>Asticcacaulis</taxon>
    </lineage>
</organism>
<name>V4P980_9CAUL</name>
<dbReference type="PATRIC" id="fig|1121022.4.peg.4130"/>
<dbReference type="Pfam" id="PF00440">
    <property type="entry name" value="TetR_N"/>
    <property type="match status" value="1"/>
</dbReference>
<evidence type="ECO:0000256" key="4">
    <source>
        <dbReference type="PROSITE-ProRule" id="PRU00335"/>
    </source>
</evidence>
<dbReference type="PANTHER" id="PTHR30055">
    <property type="entry name" value="HTH-TYPE TRANSCRIPTIONAL REGULATOR RUTR"/>
    <property type="match status" value="1"/>
</dbReference>